<evidence type="ECO:0000256" key="1">
    <source>
        <dbReference type="ARBA" id="ARBA00009437"/>
    </source>
</evidence>
<feature type="domain" description="HTH lysR-type" evidence="5">
    <location>
        <begin position="1"/>
        <end position="59"/>
    </location>
</feature>
<dbReference type="EMBL" id="JADMLG010000011">
    <property type="protein sequence ID" value="MBH0779544.1"/>
    <property type="molecule type" value="Genomic_DNA"/>
</dbReference>
<evidence type="ECO:0000256" key="2">
    <source>
        <dbReference type="ARBA" id="ARBA00023015"/>
    </source>
</evidence>
<dbReference type="GO" id="GO:0003677">
    <property type="term" value="F:DNA binding"/>
    <property type="evidence" value="ECO:0007669"/>
    <property type="project" value="UniProtKB-KW"/>
</dbReference>
<dbReference type="InterPro" id="IPR011991">
    <property type="entry name" value="ArsR-like_HTH"/>
</dbReference>
<evidence type="ECO:0000256" key="3">
    <source>
        <dbReference type="ARBA" id="ARBA00023125"/>
    </source>
</evidence>
<keyword evidence="3" id="KW-0238">DNA-binding</keyword>
<dbReference type="SUPFAM" id="SSF46785">
    <property type="entry name" value="Winged helix' DNA-binding domain"/>
    <property type="match status" value="1"/>
</dbReference>
<protein>
    <submittedName>
        <fullName evidence="6">LysR family transcriptional regulator</fullName>
    </submittedName>
</protein>
<sequence length="302" mass="32861">MYDIRRLILLRDLAERTTMTAVSELHGITTSAVSQQLRILEDEVGTVLTRREGRVLRLTPAGRVLVDHTSRIIAALEEAESAVAATAENVTGVLTLATFRTAQRRLAMPLVVQLRAEYPNLRVRVVDLMPVESVPAVRQQEVDLAITYAYSFRARDLPLGLGSEFLFGDPLVLLAPDGLREQVRQGGLTAARDADWITARDGAPSIVSVLYACREAGFAPRIEHRGGSFASMAEMVEFGLGVSIVPEMSVEDEHRHLIACTVANGTRQVGVTYRQASLERPAVAAAIRALRTIAGGPQRLAS</sequence>
<dbReference type="InterPro" id="IPR036390">
    <property type="entry name" value="WH_DNA-bd_sf"/>
</dbReference>
<dbReference type="PANTHER" id="PTHR30419">
    <property type="entry name" value="HTH-TYPE TRANSCRIPTIONAL REGULATOR YBHD"/>
    <property type="match status" value="1"/>
</dbReference>
<dbReference type="AlphaFoldDB" id="A0A931IDP1"/>
<dbReference type="InterPro" id="IPR036388">
    <property type="entry name" value="WH-like_DNA-bd_sf"/>
</dbReference>
<comment type="similarity">
    <text evidence="1">Belongs to the LysR transcriptional regulatory family.</text>
</comment>
<keyword evidence="7" id="KW-1185">Reference proteome</keyword>
<proteinExistence type="inferred from homology"/>
<evidence type="ECO:0000256" key="4">
    <source>
        <dbReference type="ARBA" id="ARBA00023163"/>
    </source>
</evidence>
<dbReference type="Gene3D" id="3.40.190.10">
    <property type="entry name" value="Periplasmic binding protein-like II"/>
    <property type="match status" value="2"/>
</dbReference>
<dbReference type="Gene3D" id="1.10.10.10">
    <property type="entry name" value="Winged helix-like DNA-binding domain superfamily/Winged helix DNA-binding domain"/>
    <property type="match status" value="1"/>
</dbReference>
<dbReference type="InterPro" id="IPR050950">
    <property type="entry name" value="HTH-type_LysR_regulators"/>
</dbReference>
<dbReference type="SUPFAM" id="SSF53850">
    <property type="entry name" value="Periplasmic binding protein-like II"/>
    <property type="match status" value="1"/>
</dbReference>
<reference evidence="6" key="1">
    <citation type="submission" date="2020-11" db="EMBL/GenBank/DDBJ databases">
        <title>Nocardia NEAU-351.nov., a novel actinomycete isolated from the cow dung.</title>
        <authorList>
            <person name="Zhang X."/>
        </authorList>
    </citation>
    <scope>NUCLEOTIDE SEQUENCE</scope>
    <source>
        <strain evidence="6">NEAU-351</strain>
    </source>
</reference>
<dbReference type="PANTHER" id="PTHR30419:SF29">
    <property type="entry name" value="LYSR-FAMILY TRANSCRIPTIONAL REGULATOR"/>
    <property type="match status" value="1"/>
</dbReference>
<evidence type="ECO:0000313" key="7">
    <source>
        <dbReference type="Proteomes" id="UP000655751"/>
    </source>
</evidence>
<accession>A0A931IDP1</accession>
<dbReference type="CDD" id="cd00090">
    <property type="entry name" value="HTH_ARSR"/>
    <property type="match status" value="1"/>
</dbReference>
<comment type="caution">
    <text evidence="6">The sequence shown here is derived from an EMBL/GenBank/DDBJ whole genome shotgun (WGS) entry which is preliminary data.</text>
</comment>
<dbReference type="Pfam" id="PF03466">
    <property type="entry name" value="LysR_substrate"/>
    <property type="match status" value="1"/>
</dbReference>
<evidence type="ECO:0000259" key="5">
    <source>
        <dbReference type="PROSITE" id="PS50931"/>
    </source>
</evidence>
<keyword evidence="4" id="KW-0804">Transcription</keyword>
<organism evidence="6 7">
    <name type="scientific">Nocardia bovistercoris</name>
    <dbReference type="NCBI Taxonomy" id="2785916"/>
    <lineage>
        <taxon>Bacteria</taxon>
        <taxon>Bacillati</taxon>
        <taxon>Actinomycetota</taxon>
        <taxon>Actinomycetes</taxon>
        <taxon>Mycobacteriales</taxon>
        <taxon>Nocardiaceae</taxon>
        <taxon>Nocardia</taxon>
    </lineage>
</organism>
<dbReference type="Pfam" id="PF00126">
    <property type="entry name" value="HTH_1"/>
    <property type="match status" value="1"/>
</dbReference>
<dbReference type="RefSeq" id="WP_196151854.1">
    <property type="nucleotide sequence ID" value="NZ_JADMLG010000011.1"/>
</dbReference>
<dbReference type="PROSITE" id="PS50931">
    <property type="entry name" value="HTH_LYSR"/>
    <property type="match status" value="1"/>
</dbReference>
<dbReference type="InterPro" id="IPR005119">
    <property type="entry name" value="LysR_subst-bd"/>
</dbReference>
<evidence type="ECO:0000313" key="6">
    <source>
        <dbReference type="EMBL" id="MBH0779544.1"/>
    </source>
</evidence>
<dbReference type="InterPro" id="IPR000847">
    <property type="entry name" value="LysR_HTH_N"/>
</dbReference>
<dbReference type="GO" id="GO:0003700">
    <property type="term" value="F:DNA-binding transcription factor activity"/>
    <property type="evidence" value="ECO:0007669"/>
    <property type="project" value="InterPro"/>
</dbReference>
<name>A0A931IDP1_9NOCA</name>
<dbReference type="Proteomes" id="UP000655751">
    <property type="component" value="Unassembled WGS sequence"/>
</dbReference>
<keyword evidence="2" id="KW-0805">Transcription regulation</keyword>
<gene>
    <name evidence="6" type="ORF">IT779_25060</name>
</gene>
<dbReference type="GO" id="GO:0005829">
    <property type="term" value="C:cytosol"/>
    <property type="evidence" value="ECO:0007669"/>
    <property type="project" value="TreeGrafter"/>
</dbReference>